<comment type="cofactor">
    <cofactor evidence="1">
        <name>[4Fe-4S] cluster</name>
        <dbReference type="ChEBI" id="CHEBI:49883"/>
    </cofactor>
</comment>
<dbReference type="Pfam" id="PF08696">
    <property type="entry name" value="Dna2"/>
    <property type="match status" value="1"/>
</dbReference>
<evidence type="ECO:0000256" key="3">
    <source>
        <dbReference type="ARBA" id="ARBA00022454"/>
    </source>
</evidence>
<evidence type="ECO:0000256" key="13">
    <source>
        <dbReference type="ARBA" id="ARBA00023004"/>
    </source>
</evidence>
<dbReference type="Gene3D" id="3.40.50.300">
    <property type="entry name" value="P-loop containing nucleotide triphosphate hydrolases"/>
    <property type="match status" value="3"/>
</dbReference>
<feature type="compositionally biased region" description="Polar residues" evidence="21">
    <location>
        <begin position="17"/>
        <end position="31"/>
    </location>
</feature>
<dbReference type="Gramene" id="CDP20276">
    <property type="protein sequence ID" value="CDP20276"/>
    <property type="gene ID" value="GSCOC_T00012128001"/>
</dbReference>
<proteinExistence type="inferred from homology"/>
<keyword evidence="17 20" id="KW-0539">Nucleus</keyword>
<keyword evidence="3 20" id="KW-0158">Chromosome</keyword>
<dbReference type="InterPro" id="IPR014808">
    <property type="entry name" value="DNA_replication_fac_Dna2_N"/>
</dbReference>
<evidence type="ECO:0000256" key="16">
    <source>
        <dbReference type="ARBA" id="ARBA00023204"/>
    </source>
</evidence>
<comment type="function">
    <text evidence="20">Key enzyme involved in DNA replication and DNA repair. Involved in Okazaki fragments processing by cleaving long flaps that escape FEN1: flaps that are longer than 27 nucleotides are coated by replication protein A complex (RPA), leading to recruit DNA2 which cleaves the flap until it is too short to bind RPA and becomes a substrate for FEN1. Also involved in 5'-end resection of DNA during double-strand break (DSB) repair by mediating the cleavage of 5'-ssDNA.</text>
</comment>
<keyword evidence="10 20" id="KW-0378">Hydrolase</keyword>
<evidence type="ECO:0000256" key="7">
    <source>
        <dbReference type="ARBA" id="ARBA00022723"/>
    </source>
</evidence>
<sequence length="1318" mass="147216">MAPRKKATTASKKSATNQNNHLHQQKQSQPSKFGIQHFFERHSQNQSQNPKKPINPSIANSNSSTIAAVPKFTDGDPPLNNPSQITPTDVIEIEENPDEVREVSPEVYKGKPPKRFKFSPGMLIQQSQDDGGDEVTWKISPINERLHSMSKNFPEVVKVLKDSTRFNCLNFQPSSMTKTSPSAAGKLEKWLSSPPVKAAENSLTCSDRVSLRKHTRRHIVCKVENLAIRNSKNDSEEVCSQSPFKTPPSLSYCHDKPHDGVIIHGEPDQHNSRPHKKALIELLDEVEDVISVEESVCDKTEAWFDIGRAINEPDSIVEQQLINTKELVEKEPSNNYFLVLEVSEKHGNIDSSGSRNSFKIMRVLNEQNGEEKAVHLWDEWFYSVVSPGDTVHIIGEFDYEGKCDLNHEKNFLIVHPDILVSGTRVAASFSCSRRTVLDERLKSNEYATAALVGTLLHQIFQAGLISESLSREFLEQYTTIVLQKNLDTLYACGVNEKDTRMTLVEAIPKILNWISMFRDSQGSRNQAVDFGHHGGLQNIKVSEVVDIEEMAWAPRYGLKGMIDASMRTAMEHNAQVMLYTLLMSERYQKDINQGLLYYLHIDQTRGISVQRSDLVGLIIRRNDLAHDLLKALTTQELPAMQQSINMCRGCRHLDVCTIYHKAYGGTTESSGLGDMFDSLVQHLTTRDSLFLQKWNRLIDLEAKELEVGKKEIWISHILKNDLLSGRLSSLVLDTSLKMPQKGFSKGNQFVYRFVHQRFPLVGTEQQSSPSGLNSFDSTLRSGDYVILSTDPGHLPVTNGVVMDVGSSHVSVSFSKRLRLPGSSSSVATDLSQQGWRIDKDEAMASFAIMRFNLVQLFLPNEQSDKLRKVIVNLEAPAFDSGCLLSQDPAISYIWSEKNLNDDQRRAILKILTTKDYALILGMPGTGKTSTMVHAVKALLLRGASILLTSYTNSAVDNLLIKLKAQGVDFIRIGRCEAVHEEVRGNCISAMDINSIEQIKLRLDQTRVVAVTCLGIASPLLTKKRFDFCIMDEAGQTTLPVSLGPLMFASKFVLVGDHYQLPPLVQSAEARENGMAISLFCRLSEAHPQAISALQSQYRMCAAIMELSNALIYGNRLQCGSAEIANAQLIYPCPSSTPEWLNEALNSERPVIFINTDFLEAHESNDSKAVNNPVEACIVSEVTNGLLERGIEGESIGVITPYNSQANLIRQAVSTSVEIHTIDKYQGRDKDCIVVSFVRSSENPRTCCSSLLGDWHRINVAITRAKKKLIMVGSCRTLSRVPLLRLLIEKVEEQGGIMSLSKRDIKLKPELKRCSSQLR</sequence>
<evidence type="ECO:0000256" key="20">
    <source>
        <dbReference type="RuleBase" id="RU367041"/>
    </source>
</evidence>
<dbReference type="GO" id="GO:0003677">
    <property type="term" value="F:DNA binding"/>
    <property type="evidence" value="ECO:0007669"/>
    <property type="project" value="UniProtKB-UniRule"/>
</dbReference>
<dbReference type="EC" id="3.1.-.-" evidence="20"/>
<accession>A0A068VHU1</accession>
<feature type="domain" description="DNA2/NAM7 helicase-like C-terminal" evidence="24">
    <location>
        <begin position="1075"/>
        <end position="1274"/>
    </location>
</feature>
<keyword evidence="26" id="KW-1185">Reference proteome</keyword>
<dbReference type="GO" id="GO:0010073">
    <property type="term" value="P:meristem maintenance"/>
    <property type="evidence" value="ECO:0007669"/>
    <property type="project" value="EnsemblPlants"/>
</dbReference>
<dbReference type="InterPro" id="IPR027417">
    <property type="entry name" value="P-loop_NTPase"/>
</dbReference>
<dbReference type="PhylomeDB" id="A0A068VHU1"/>
<dbReference type="GO" id="GO:0005737">
    <property type="term" value="C:cytoplasm"/>
    <property type="evidence" value="ECO:0007669"/>
    <property type="project" value="TreeGrafter"/>
</dbReference>
<keyword evidence="7 20" id="KW-0479">Metal-binding</keyword>
<keyword evidence="5 20" id="KW-0235">DNA replication</keyword>
<dbReference type="GO" id="GO:0051539">
    <property type="term" value="F:4 iron, 4 sulfur cluster binding"/>
    <property type="evidence" value="ECO:0007669"/>
    <property type="project" value="UniProtKB-UniRule"/>
</dbReference>
<dbReference type="InterPro" id="IPR041679">
    <property type="entry name" value="DNA2/NAM7-like_C"/>
</dbReference>
<evidence type="ECO:0000256" key="4">
    <source>
        <dbReference type="ARBA" id="ARBA00022485"/>
    </source>
</evidence>
<dbReference type="FunCoup" id="A0A068VHU1">
    <property type="interactions" value="1817"/>
</dbReference>
<evidence type="ECO:0000256" key="5">
    <source>
        <dbReference type="ARBA" id="ARBA00022705"/>
    </source>
</evidence>
<dbReference type="GO" id="GO:0006281">
    <property type="term" value="P:DNA repair"/>
    <property type="evidence" value="ECO:0007669"/>
    <property type="project" value="UniProtKB-KW"/>
</dbReference>
<dbReference type="FunFam" id="3.40.50.300:FF:001490">
    <property type="entry name" value="DNA replication helicase"/>
    <property type="match status" value="1"/>
</dbReference>
<evidence type="ECO:0000256" key="19">
    <source>
        <dbReference type="ARBA" id="ARBA00047995"/>
    </source>
</evidence>
<keyword evidence="9 20" id="KW-0227">DNA damage</keyword>
<dbReference type="GO" id="GO:0016887">
    <property type="term" value="F:ATP hydrolysis activity"/>
    <property type="evidence" value="ECO:0007669"/>
    <property type="project" value="RHEA"/>
</dbReference>
<keyword evidence="18 20" id="KW-0511">Multifunctional enzyme</keyword>
<dbReference type="PANTHER" id="PTHR10887">
    <property type="entry name" value="DNA2/NAM7 HELICASE FAMILY"/>
    <property type="match status" value="1"/>
</dbReference>
<dbReference type="PANTHER" id="PTHR10887:SF433">
    <property type="entry name" value="DNA REPLICATION ATP-DEPENDENT HELICASE_NUCLEASE DNA2"/>
    <property type="match status" value="1"/>
</dbReference>
<evidence type="ECO:0000256" key="1">
    <source>
        <dbReference type="ARBA" id="ARBA00001966"/>
    </source>
</evidence>
<evidence type="ECO:0000256" key="2">
    <source>
        <dbReference type="ARBA" id="ARBA00007913"/>
    </source>
</evidence>
<dbReference type="GO" id="GO:0005524">
    <property type="term" value="F:ATP binding"/>
    <property type="evidence" value="ECO:0007669"/>
    <property type="project" value="UniProtKB-UniRule"/>
</dbReference>
<dbReference type="EMBL" id="HG740155">
    <property type="protein sequence ID" value="CDP20276.1"/>
    <property type="molecule type" value="Genomic_DNA"/>
</dbReference>
<gene>
    <name evidence="25" type="ORF">GSCOC_T00012128001</name>
</gene>
<keyword evidence="15 20" id="KW-0238">DNA-binding</keyword>
<dbReference type="GO" id="GO:0046872">
    <property type="term" value="F:metal ion binding"/>
    <property type="evidence" value="ECO:0007669"/>
    <property type="project" value="UniProtKB-UniRule"/>
</dbReference>
<evidence type="ECO:0000256" key="15">
    <source>
        <dbReference type="ARBA" id="ARBA00023125"/>
    </source>
</evidence>
<dbReference type="STRING" id="49390.A0A068VHU1"/>
<keyword evidence="4 20" id="KW-0004">4Fe-4S</keyword>
<comment type="similarity">
    <text evidence="2 20">Belongs to the DNA2/NAM7 helicase family.</text>
</comment>
<evidence type="ECO:0000256" key="8">
    <source>
        <dbReference type="ARBA" id="ARBA00022741"/>
    </source>
</evidence>
<evidence type="ECO:0000256" key="12">
    <source>
        <dbReference type="ARBA" id="ARBA00022840"/>
    </source>
</evidence>
<dbReference type="GO" id="GO:0071932">
    <property type="term" value="P:replication fork reversal"/>
    <property type="evidence" value="ECO:0007669"/>
    <property type="project" value="TreeGrafter"/>
</dbReference>
<keyword evidence="6 20" id="KW-0540">Nuclease</keyword>
<evidence type="ECO:0000256" key="6">
    <source>
        <dbReference type="ARBA" id="ARBA00022722"/>
    </source>
</evidence>
<dbReference type="CDD" id="cd22318">
    <property type="entry name" value="DNA2_N-like"/>
    <property type="match status" value="1"/>
</dbReference>
<dbReference type="GO" id="GO:0033567">
    <property type="term" value="P:DNA replication, Okazaki fragment processing"/>
    <property type="evidence" value="ECO:0007669"/>
    <property type="project" value="UniProtKB-UniRule"/>
</dbReference>
<dbReference type="SUPFAM" id="SSF52540">
    <property type="entry name" value="P-loop containing nucleoside triphosphate hydrolases"/>
    <property type="match status" value="1"/>
</dbReference>
<keyword evidence="12 20" id="KW-0067">ATP-binding</keyword>
<evidence type="ECO:0000256" key="14">
    <source>
        <dbReference type="ARBA" id="ARBA00023014"/>
    </source>
</evidence>
<feature type="compositionally biased region" description="Low complexity" evidence="21">
    <location>
        <begin position="54"/>
        <end position="68"/>
    </location>
</feature>
<keyword evidence="13 20" id="KW-0408">Iron</keyword>
<dbReference type="FunFam" id="3.40.50.300:FF:001170">
    <property type="entry name" value="DNA replication helicase Dna2"/>
    <property type="match status" value="1"/>
</dbReference>
<keyword evidence="8 20" id="KW-0547">Nucleotide-binding</keyword>
<feature type="domain" description="DNA2/NAM7 helicase helicase" evidence="23">
    <location>
        <begin position="898"/>
        <end position="987"/>
    </location>
</feature>
<comment type="subcellular location">
    <subcellularLocation>
        <location evidence="20">Nucleus</location>
    </subcellularLocation>
    <subcellularLocation>
        <location evidence="20">Chromosome</location>
    </subcellularLocation>
</comment>
<evidence type="ECO:0000256" key="10">
    <source>
        <dbReference type="ARBA" id="ARBA00022801"/>
    </source>
</evidence>
<keyword evidence="11 20" id="KW-0347">Helicase</keyword>
<dbReference type="GO" id="GO:0017116">
    <property type="term" value="F:single-stranded DNA helicase activity"/>
    <property type="evidence" value="ECO:0007669"/>
    <property type="project" value="UniProtKB-UniRule"/>
</dbReference>
<dbReference type="CDD" id="cd18808">
    <property type="entry name" value="SF1_C_Upf1"/>
    <property type="match status" value="1"/>
</dbReference>
<feature type="region of interest" description="Disordered" evidence="21">
    <location>
        <begin position="1"/>
        <end position="85"/>
    </location>
</feature>
<dbReference type="GO" id="GO:0005634">
    <property type="term" value="C:nucleus"/>
    <property type="evidence" value="ECO:0007669"/>
    <property type="project" value="UniProtKB-SubCell"/>
</dbReference>
<dbReference type="OrthoDB" id="306218at2759"/>
<dbReference type="Gene3D" id="3.90.320.10">
    <property type="match status" value="1"/>
</dbReference>
<comment type="catalytic activity">
    <reaction evidence="19 20">
        <text>ATP + H2O = ADP + phosphate + H(+)</text>
        <dbReference type="Rhea" id="RHEA:13065"/>
        <dbReference type="ChEBI" id="CHEBI:15377"/>
        <dbReference type="ChEBI" id="CHEBI:15378"/>
        <dbReference type="ChEBI" id="CHEBI:30616"/>
        <dbReference type="ChEBI" id="CHEBI:43474"/>
        <dbReference type="ChEBI" id="CHEBI:456216"/>
        <dbReference type="EC" id="3.6.4.12"/>
    </reaction>
</comment>
<dbReference type="InterPro" id="IPR026851">
    <property type="entry name" value="Dna2/JHS1_DEXXQ-box"/>
</dbReference>
<dbReference type="OMA" id="NYCEAAI"/>
<dbReference type="InterPro" id="IPR047187">
    <property type="entry name" value="SF1_C_Upf1"/>
</dbReference>
<evidence type="ECO:0000256" key="9">
    <source>
        <dbReference type="ARBA" id="ARBA00022763"/>
    </source>
</evidence>
<organism evidence="25 26">
    <name type="scientific">Coffea canephora</name>
    <name type="common">Robusta coffee</name>
    <dbReference type="NCBI Taxonomy" id="49390"/>
    <lineage>
        <taxon>Eukaryota</taxon>
        <taxon>Viridiplantae</taxon>
        <taxon>Streptophyta</taxon>
        <taxon>Embryophyta</taxon>
        <taxon>Tracheophyta</taxon>
        <taxon>Spermatophyta</taxon>
        <taxon>Magnoliopsida</taxon>
        <taxon>eudicotyledons</taxon>
        <taxon>Gunneridae</taxon>
        <taxon>Pentapetalae</taxon>
        <taxon>asterids</taxon>
        <taxon>lamiids</taxon>
        <taxon>Gentianales</taxon>
        <taxon>Rubiaceae</taxon>
        <taxon>Ixoroideae</taxon>
        <taxon>Gardenieae complex</taxon>
        <taxon>Bertiereae - Coffeeae clade</taxon>
        <taxon>Coffeeae</taxon>
        <taxon>Coffea</taxon>
    </lineage>
</organism>
<dbReference type="GO" id="GO:0017108">
    <property type="term" value="F:5'-flap endonuclease activity"/>
    <property type="evidence" value="ECO:0007669"/>
    <property type="project" value="UniProtKB-UniRule"/>
</dbReference>
<evidence type="ECO:0000259" key="22">
    <source>
        <dbReference type="Pfam" id="PF08696"/>
    </source>
</evidence>
<dbReference type="InterPro" id="IPR011604">
    <property type="entry name" value="PDDEXK-like_dom_sf"/>
</dbReference>
<evidence type="ECO:0000313" key="25">
    <source>
        <dbReference type="EMBL" id="CDP20276.1"/>
    </source>
</evidence>
<dbReference type="InterPro" id="IPR045055">
    <property type="entry name" value="DNA2/NAM7-like"/>
</dbReference>
<keyword evidence="14 20" id="KW-0411">Iron-sulfur</keyword>
<evidence type="ECO:0000259" key="24">
    <source>
        <dbReference type="Pfam" id="PF13087"/>
    </source>
</evidence>
<name>A0A068VHU1_COFCA</name>
<dbReference type="EC" id="3.6.4.12" evidence="20"/>
<dbReference type="Pfam" id="PF13086">
    <property type="entry name" value="AAA_11"/>
    <property type="match status" value="2"/>
</dbReference>
<protein>
    <recommendedName>
        <fullName evidence="20">DNA replication ATP-dependent helicase/nuclease</fullName>
        <ecNumber evidence="20">3.1.-.-</ecNumber>
        <ecNumber evidence="20">3.6.4.12</ecNumber>
    </recommendedName>
</protein>
<feature type="domain" description="DNA replication factor Dna2 N-terminal" evidence="22">
    <location>
        <begin position="366"/>
        <end position="567"/>
    </location>
</feature>
<reference evidence="26" key="1">
    <citation type="journal article" date="2014" name="Science">
        <title>The coffee genome provides insight into the convergent evolution of caffeine biosynthesis.</title>
        <authorList>
            <person name="Denoeud F."/>
            <person name="Carretero-Paulet L."/>
            <person name="Dereeper A."/>
            <person name="Droc G."/>
            <person name="Guyot R."/>
            <person name="Pietrella M."/>
            <person name="Zheng C."/>
            <person name="Alberti A."/>
            <person name="Anthony F."/>
            <person name="Aprea G."/>
            <person name="Aury J.M."/>
            <person name="Bento P."/>
            <person name="Bernard M."/>
            <person name="Bocs S."/>
            <person name="Campa C."/>
            <person name="Cenci A."/>
            <person name="Combes M.C."/>
            <person name="Crouzillat D."/>
            <person name="Da Silva C."/>
            <person name="Daddiego L."/>
            <person name="De Bellis F."/>
            <person name="Dussert S."/>
            <person name="Garsmeur O."/>
            <person name="Gayraud T."/>
            <person name="Guignon V."/>
            <person name="Jahn K."/>
            <person name="Jamilloux V."/>
            <person name="Joet T."/>
            <person name="Labadie K."/>
            <person name="Lan T."/>
            <person name="Leclercq J."/>
            <person name="Lepelley M."/>
            <person name="Leroy T."/>
            <person name="Li L.T."/>
            <person name="Librado P."/>
            <person name="Lopez L."/>
            <person name="Munoz A."/>
            <person name="Noel B."/>
            <person name="Pallavicini A."/>
            <person name="Perrotta G."/>
            <person name="Poncet V."/>
            <person name="Pot D."/>
            <person name="Priyono X."/>
            <person name="Rigoreau M."/>
            <person name="Rouard M."/>
            <person name="Rozas J."/>
            <person name="Tranchant-Dubreuil C."/>
            <person name="VanBuren R."/>
            <person name="Zhang Q."/>
            <person name="Andrade A.C."/>
            <person name="Argout X."/>
            <person name="Bertrand B."/>
            <person name="de Kochko A."/>
            <person name="Graziosi G."/>
            <person name="Henry R.J."/>
            <person name="Jayarama X."/>
            <person name="Ming R."/>
            <person name="Nagai C."/>
            <person name="Rounsley S."/>
            <person name="Sankoff D."/>
            <person name="Giuliano G."/>
            <person name="Albert V.A."/>
            <person name="Wincker P."/>
            <person name="Lashermes P."/>
        </authorList>
    </citation>
    <scope>NUCLEOTIDE SEQUENCE [LARGE SCALE GENOMIC DNA]</scope>
    <source>
        <strain evidence="26">cv. DH200-94</strain>
    </source>
</reference>
<evidence type="ECO:0000256" key="11">
    <source>
        <dbReference type="ARBA" id="ARBA00022806"/>
    </source>
</evidence>
<evidence type="ECO:0000259" key="23">
    <source>
        <dbReference type="Pfam" id="PF13086"/>
    </source>
</evidence>
<dbReference type="CDD" id="cd18041">
    <property type="entry name" value="DEXXQc_DNA2"/>
    <property type="match status" value="1"/>
</dbReference>
<dbReference type="GO" id="GO:0005694">
    <property type="term" value="C:chromosome"/>
    <property type="evidence" value="ECO:0007669"/>
    <property type="project" value="UniProtKB-SubCell"/>
</dbReference>
<dbReference type="Gene3D" id="2.40.30.270">
    <property type="match status" value="1"/>
</dbReference>
<dbReference type="InterPro" id="IPR041677">
    <property type="entry name" value="DNA2/NAM7_AAA_11"/>
</dbReference>
<feature type="domain" description="DNA2/NAM7 helicase helicase" evidence="23">
    <location>
        <begin position="999"/>
        <end position="1066"/>
    </location>
</feature>
<keyword evidence="16 20" id="KW-0234">DNA repair</keyword>
<evidence type="ECO:0000313" key="26">
    <source>
        <dbReference type="Proteomes" id="UP000295252"/>
    </source>
</evidence>
<dbReference type="Proteomes" id="UP000295252">
    <property type="component" value="Unassembled WGS sequence"/>
</dbReference>
<evidence type="ECO:0000256" key="18">
    <source>
        <dbReference type="ARBA" id="ARBA00023268"/>
    </source>
</evidence>
<dbReference type="InParanoid" id="A0A068VHU1"/>
<dbReference type="Pfam" id="PF13087">
    <property type="entry name" value="AAA_12"/>
    <property type="match status" value="1"/>
</dbReference>
<evidence type="ECO:0000256" key="21">
    <source>
        <dbReference type="SAM" id="MobiDB-lite"/>
    </source>
</evidence>
<evidence type="ECO:0000256" key="17">
    <source>
        <dbReference type="ARBA" id="ARBA00023242"/>
    </source>
</evidence>